<dbReference type="PANTHER" id="PTHR30349:SF64">
    <property type="entry name" value="PROPHAGE INTEGRASE INTD-RELATED"/>
    <property type="match status" value="1"/>
</dbReference>
<accession>A0A0N8RUR1</accession>
<dbReference type="GO" id="GO:0006310">
    <property type="term" value="P:DNA recombination"/>
    <property type="evidence" value="ECO:0007669"/>
    <property type="project" value="UniProtKB-KW"/>
</dbReference>
<evidence type="ECO:0000313" key="6">
    <source>
        <dbReference type="Proteomes" id="UP000050265"/>
    </source>
</evidence>
<proteinExistence type="predicted"/>
<dbReference type="AlphaFoldDB" id="A0A0N8RUR1"/>
<evidence type="ECO:0000259" key="4">
    <source>
        <dbReference type="PROSITE" id="PS51898"/>
    </source>
</evidence>
<dbReference type="SUPFAM" id="SSF56349">
    <property type="entry name" value="DNA breaking-rejoining enzymes"/>
    <property type="match status" value="1"/>
</dbReference>
<sequence length="710" mass="80394">MAVDDAGLDDFDQLMDEIDREARDAAQSYFDELYDTTHANSDEHSTRHGDSEENLDSAVQISTQRKGGLKPKLAASPCGEFPVSSYSYYSEGRWILKPGGKFSEIAILIHNAREDLQDLKRAVSYYFLPSTNPFGTIRSFVSSQNYADAFRYVQRYVFEENRLDGSAHSIPLISTDMLNQALDDAKVLGSPHAYNMLFFYLGFWIALSAQGLIPDEYCLDVQASSIDTAVRRQDVVDSINAAFVGWKPYSEDELIALLDYAFFWLDKAVPVIEGIQGYLSSVPATMQRNYSYSGKNKEFESILNKEVDGVVIVGFSRSVSTSQVKSEGSDKIYVYRRYNYSWRLKYQYAVDRVRNAVLILFCLMTGMRRKELAPLKFEDVVKGKDGVWRVFFARYKTSSDPNYSGDADHITIPEYLGQAIESYKRLRVFGGNYLKGYLFQPTIGSLETNRTNKMISKAVRAAARETGVPQLHIHRFRKTIAELLIHETEANIDVIRMIFGHSSFIMTLRYIARNPFLVESVVETLKEHFAEDFIDVVHAIHTGVYAGDAAHRIADQMSKRPELFTGTVLKTTVMQYVKHLFEGGSSFHIQRTSLGTICLTQTFHEHDKLPPCLVFSSDLIFPARPDFSRCQIQCEKNVILQGSKEAIVHNIKFYRTLLGNGTALKAEAFRELQQKLAVNEQLLRELSSTSQKSAPKPNVQLAAENSKSRS</sequence>
<evidence type="ECO:0000256" key="1">
    <source>
        <dbReference type="ARBA" id="ARBA00022908"/>
    </source>
</evidence>
<keyword evidence="2" id="KW-0233">DNA recombination</keyword>
<evidence type="ECO:0000313" key="5">
    <source>
        <dbReference type="EMBL" id="KPX63095.1"/>
    </source>
</evidence>
<name>A0A0N8RUR1_PSEAV</name>
<evidence type="ECO:0000256" key="2">
    <source>
        <dbReference type="ARBA" id="ARBA00023172"/>
    </source>
</evidence>
<comment type="caution">
    <text evidence="5">The sequence shown here is derived from an EMBL/GenBank/DDBJ whole genome shotgun (WGS) entry which is preliminary data.</text>
</comment>
<dbReference type="CDD" id="cd00397">
    <property type="entry name" value="DNA_BRE_C"/>
    <property type="match status" value="1"/>
</dbReference>
<feature type="domain" description="Tyr recombinase" evidence="4">
    <location>
        <begin position="331"/>
        <end position="523"/>
    </location>
</feature>
<dbReference type="PANTHER" id="PTHR30349">
    <property type="entry name" value="PHAGE INTEGRASE-RELATED"/>
    <property type="match status" value="1"/>
</dbReference>
<dbReference type="InterPro" id="IPR013762">
    <property type="entry name" value="Integrase-like_cat_sf"/>
</dbReference>
<dbReference type="InterPro" id="IPR011010">
    <property type="entry name" value="DNA_brk_join_enz"/>
</dbReference>
<dbReference type="Gene3D" id="1.10.443.10">
    <property type="entry name" value="Intergrase catalytic core"/>
    <property type="match status" value="1"/>
</dbReference>
<organism evidence="5 6">
    <name type="scientific">Pseudomonas amygdali pv. lachrymans</name>
    <name type="common">Pseudomonas syringae pv. lachrymans</name>
    <dbReference type="NCBI Taxonomy" id="53707"/>
    <lineage>
        <taxon>Bacteria</taxon>
        <taxon>Pseudomonadati</taxon>
        <taxon>Pseudomonadota</taxon>
        <taxon>Gammaproteobacteria</taxon>
        <taxon>Pseudomonadales</taxon>
        <taxon>Pseudomonadaceae</taxon>
        <taxon>Pseudomonas</taxon>
        <taxon>Pseudomonas amygdali</taxon>
    </lineage>
</organism>
<dbReference type="GO" id="GO:0015074">
    <property type="term" value="P:DNA integration"/>
    <property type="evidence" value="ECO:0007669"/>
    <property type="project" value="UniProtKB-KW"/>
</dbReference>
<keyword evidence="1" id="KW-0229">DNA integration</keyword>
<evidence type="ECO:0000256" key="3">
    <source>
        <dbReference type="SAM" id="MobiDB-lite"/>
    </source>
</evidence>
<feature type="region of interest" description="Disordered" evidence="3">
    <location>
        <begin position="687"/>
        <end position="710"/>
    </location>
</feature>
<dbReference type="PROSITE" id="PS51898">
    <property type="entry name" value="TYR_RECOMBINASE"/>
    <property type="match status" value="1"/>
</dbReference>
<gene>
    <name evidence="5" type="ORF">ALO35_03777</name>
</gene>
<protein>
    <submittedName>
        <fullName evidence="5">Site-specific recombinase, phage integrase family</fullName>
    </submittedName>
</protein>
<dbReference type="Proteomes" id="UP000050265">
    <property type="component" value="Unassembled WGS sequence"/>
</dbReference>
<reference evidence="5 6" key="1">
    <citation type="submission" date="2015-09" db="EMBL/GenBank/DDBJ databases">
        <title>Genome announcement of multiple Pseudomonas syringae strains.</title>
        <authorList>
            <person name="Thakur S."/>
            <person name="Wang P.W."/>
            <person name="Gong Y."/>
            <person name="Weir B.S."/>
            <person name="Guttman D.S."/>
        </authorList>
    </citation>
    <scope>NUCLEOTIDE SEQUENCE [LARGE SCALE GENOMIC DNA]</scope>
    <source>
        <strain evidence="5 6">ICMP3507</strain>
    </source>
</reference>
<dbReference type="GO" id="GO:0003677">
    <property type="term" value="F:DNA binding"/>
    <property type="evidence" value="ECO:0007669"/>
    <property type="project" value="InterPro"/>
</dbReference>
<dbReference type="InterPro" id="IPR002104">
    <property type="entry name" value="Integrase_catalytic"/>
</dbReference>
<feature type="region of interest" description="Disordered" evidence="3">
    <location>
        <begin position="33"/>
        <end position="56"/>
    </location>
</feature>
<dbReference type="InterPro" id="IPR050090">
    <property type="entry name" value="Tyrosine_recombinase_XerCD"/>
</dbReference>
<feature type="compositionally biased region" description="Basic and acidic residues" evidence="3">
    <location>
        <begin position="40"/>
        <end position="51"/>
    </location>
</feature>
<dbReference type="Pfam" id="PF00589">
    <property type="entry name" value="Phage_integrase"/>
    <property type="match status" value="1"/>
</dbReference>
<dbReference type="EMBL" id="LJQP01000327">
    <property type="protein sequence ID" value="KPX63095.1"/>
    <property type="molecule type" value="Genomic_DNA"/>
</dbReference>
<dbReference type="PATRIC" id="fig|53707.9.peg.5626"/>